<gene>
    <name evidence="1" type="ORF">ACFOY2_49270</name>
</gene>
<dbReference type="SUPFAM" id="SSF53335">
    <property type="entry name" value="S-adenosyl-L-methionine-dependent methyltransferases"/>
    <property type="match status" value="1"/>
</dbReference>
<dbReference type="RefSeq" id="WP_379535096.1">
    <property type="nucleotide sequence ID" value="NZ_JBHSBI010000042.1"/>
</dbReference>
<evidence type="ECO:0000313" key="2">
    <source>
        <dbReference type="Proteomes" id="UP001595851"/>
    </source>
</evidence>
<protein>
    <recommendedName>
        <fullName evidence="3">Methyltransferase type 12</fullName>
    </recommendedName>
</protein>
<sequence length="298" mass="33078">MQADDQITDRKLMKADFNDIYDRPDPRAYYDRLGSLDYAVPHHGQRVFRQVLDALDVDTPTVVDLCCSYGVNAALMKCDLTLDHLYDHYGAEHVAALASEELADEDRAFYESRRRRTPPRVIGVDTAASAVEYAVQVGLLDTGSVENMERDDPSPELAAALSEADLITVTGGIGYITDRSIDRLLDCTSPDHRPWFAALCLRTVDFTPVADTLARHGLVTEQLENATFPQRRFADDRERDFALHSLAEQGLDPTGKEETGEYHVNVFLSRPSEDVATAPIDTLLESMIPTPSAIHLPG</sequence>
<dbReference type="EMBL" id="JBHSBI010000042">
    <property type="protein sequence ID" value="MFC4015280.1"/>
    <property type="molecule type" value="Genomic_DNA"/>
</dbReference>
<dbReference type="Proteomes" id="UP001595851">
    <property type="component" value="Unassembled WGS sequence"/>
</dbReference>
<dbReference type="InterPro" id="IPR029063">
    <property type="entry name" value="SAM-dependent_MTases_sf"/>
</dbReference>
<evidence type="ECO:0008006" key="3">
    <source>
        <dbReference type="Google" id="ProtNLM"/>
    </source>
</evidence>
<accession>A0ABV8GQR2</accession>
<name>A0ABV8GQR2_9ACTN</name>
<comment type="caution">
    <text evidence="1">The sequence shown here is derived from an EMBL/GenBank/DDBJ whole genome shotgun (WGS) entry which is preliminary data.</text>
</comment>
<keyword evidence="2" id="KW-1185">Reference proteome</keyword>
<organism evidence="1 2">
    <name type="scientific">Nonomuraea purpurea</name>
    <dbReference type="NCBI Taxonomy" id="1849276"/>
    <lineage>
        <taxon>Bacteria</taxon>
        <taxon>Bacillati</taxon>
        <taxon>Actinomycetota</taxon>
        <taxon>Actinomycetes</taxon>
        <taxon>Streptosporangiales</taxon>
        <taxon>Streptosporangiaceae</taxon>
        <taxon>Nonomuraea</taxon>
    </lineage>
</organism>
<proteinExistence type="predicted"/>
<reference evidence="2" key="1">
    <citation type="journal article" date="2019" name="Int. J. Syst. Evol. Microbiol.">
        <title>The Global Catalogue of Microorganisms (GCM) 10K type strain sequencing project: providing services to taxonomists for standard genome sequencing and annotation.</title>
        <authorList>
            <consortium name="The Broad Institute Genomics Platform"/>
            <consortium name="The Broad Institute Genome Sequencing Center for Infectious Disease"/>
            <person name="Wu L."/>
            <person name="Ma J."/>
        </authorList>
    </citation>
    <scope>NUCLEOTIDE SEQUENCE [LARGE SCALE GENOMIC DNA]</scope>
    <source>
        <strain evidence="2">TBRC 1276</strain>
    </source>
</reference>
<evidence type="ECO:0000313" key="1">
    <source>
        <dbReference type="EMBL" id="MFC4015280.1"/>
    </source>
</evidence>